<organism evidence="1 2">
    <name type="scientific">Granulimonas faecalis</name>
    <dbReference type="NCBI Taxonomy" id="2894155"/>
    <lineage>
        <taxon>Bacteria</taxon>
        <taxon>Bacillati</taxon>
        <taxon>Actinomycetota</taxon>
        <taxon>Coriobacteriia</taxon>
        <taxon>Coriobacteriales</taxon>
        <taxon>Kribbibacteriaceae</taxon>
        <taxon>Granulimonas</taxon>
    </lineage>
</organism>
<accession>A0AAV5B6U3</accession>
<dbReference type="EMBL" id="BQKC01000001">
    <property type="protein sequence ID" value="GJM55931.1"/>
    <property type="molecule type" value="Genomic_DNA"/>
</dbReference>
<dbReference type="Proteomes" id="UP001055025">
    <property type="component" value="Unassembled WGS sequence"/>
</dbReference>
<evidence type="ECO:0000313" key="1">
    <source>
        <dbReference type="EMBL" id="GJM55931.1"/>
    </source>
</evidence>
<dbReference type="InterPro" id="IPR023393">
    <property type="entry name" value="START-like_dom_sf"/>
</dbReference>
<dbReference type="Gene3D" id="3.30.530.20">
    <property type="match status" value="1"/>
</dbReference>
<dbReference type="InterPro" id="IPR021701">
    <property type="entry name" value="DUF3284"/>
</dbReference>
<dbReference type="Pfam" id="PF11687">
    <property type="entry name" value="DUF3284"/>
    <property type="match status" value="1"/>
</dbReference>
<evidence type="ECO:0000313" key="2">
    <source>
        <dbReference type="Proteomes" id="UP001055025"/>
    </source>
</evidence>
<reference evidence="1" key="1">
    <citation type="journal article" date="2022" name="Int. J. Syst. Evol. Microbiol.">
        <title>Granulimonas faecalis gen. nov., sp. nov., and Leptogranulimonas caecicola gen. nov., sp. nov., novel lactate-producing Atopobiaceae bacteria isolated from mouse intestines, and an emended description of the family Atopobiaceae.</title>
        <authorList>
            <person name="Morinaga K."/>
            <person name="Kusada H."/>
            <person name="Sakamoto S."/>
            <person name="Murakami T."/>
            <person name="Toyoda A."/>
            <person name="Mori H."/>
            <person name="Meng X.Y."/>
            <person name="Takashino M."/>
            <person name="Murotomi K."/>
            <person name="Tamaki H."/>
        </authorList>
    </citation>
    <scope>NUCLEOTIDE SEQUENCE</scope>
    <source>
        <strain evidence="1">OPF53</strain>
    </source>
</reference>
<keyword evidence="2" id="KW-1185">Reference proteome</keyword>
<name>A0AAV5B6U3_9ACTN</name>
<gene>
    <name evidence="1" type="ORF">ATOP_15860</name>
</gene>
<dbReference type="SUPFAM" id="SSF55961">
    <property type="entry name" value="Bet v1-like"/>
    <property type="match status" value="1"/>
</dbReference>
<dbReference type="AlphaFoldDB" id="A0AAV5B6U3"/>
<proteinExistence type="predicted"/>
<protein>
    <recommendedName>
        <fullName evidence="3">DUF3284 domain-containing protein</fullName>
    </recommendedName>
</protein>
<evidence type="ECO:0008006" key="3">
    <source>
        <dbReference type="Google" id="ProtNLM"/>
    </source>
</evidence>
<sequence>MDVAPETAFACLEEAVLADMAQGGLPEGRRPCAGTTWQRPMVTKMGQTVTATVSVEEYEDGHAYASSVQAGDGTYLVRYGLEANGEGVIVSYEETFDGSGFWCGLNGRLVGLVTAPWRRAKMTRHLCALERLASMRSDSGS</sequence>
<comment type="caution">
    <text evidence="1">The sequence shown here is derived from an EMBL/GenBank/DDBJ whole genome shotgun (WGS) entry which is preliminary data.</text>
</comment>